<keyword evidence="4" id="KW-0288">FMN</keyword>
<keyword evidence="5" id="KW-0560">Oxidoreductase</keyword>
<dbReference type="PANTHER" id="PTHR32332:SF18">
    <property type="entry name" value="2-NITROPROPANE DIOXYGENASE"/>
    <property type="match status" value="1"/>
</dbReference>
<evidence type="ECO:0000256" key="5">
    <source>
        <dbReference type="ARBA" id="ARBA00023002"/>
    </source>
</evidence>
<dbReference type="PANTHER" id="PTHR32332">
    <property type="entry name" value="2-NITROPROPANE DIOXYGENASE"/>
    <property type="match status" value="1"/>
</dbReference>
<dbReference type="GO" id="GO:0051213">
    <property type="term" value="F:dioxygenase activity"/>
    <property type="evidence" value="ECO:0007669"/>
    <property type="project" value="UniProtKB-KW"/>
</dbReference>
<dbReference type="STRING" id="633697.EubceDRAFT1_2787"/>
<dbReference type="AlphaFoldDB" id="I5AXG3"/>
<evidence type="ECO:0000256" key="2">
    <source>
        <dbReference type="ARBA" id="ARBA00013457"/>
    </source>
</evidence>
<sequence>MKAIKDYCRGLLEIRDRVMSVPLIQGGMGVGVSLGRLAGSIARKGGVGCISTADCGYLEEDFDTHPEEANLRALHREIQKAREISEDKGLIAINAMVATQQYDDAVKTAVDDGIDAVISGAGLPTTLPSLVPEGSALIAPIVSGGRAAGLILKVWETKYHRYPDFVVVEGPKAGGHLGFTSETLGDREKTPDILDLIKEVSEVIRPYEDKAGHAIPLYAAGGFWDREDIEEAMEAGADGVQMATRFIGTYECDATQGYKDVLIHGTSRDLSIIKSPVGMPGRALMTPLLQRVKKEGRVAPLHCSRCIKTCNIAKVPYCITNALIEAVKGNYEEGLFFSGANIDRLTKMCHVGEIIDELFSEMPFKIPALARH</sequence>
<dbReference type="Pfam" id="PF03060">
    <property type="entry name" value="NMO"/>
    <property type="match status" value="1"/>
</dbReference>
<keyword evidence="3" id="KW-0285">Flavoprotein</keyword>
<dbReference type="InterPro" id="IPR004136">
    <property type="entry name" value="NMO"/>
</dbReference>
<protein>
    <recommendedName>
        <fullName evidence="2">Probable nitronate monooxygenase</fullName>
    </recommendedName>
</protein>
<dbReference type="Gene3D" id="3.20.20.70">
    <property type="entry name" value="Aldolase class I"/>
    <property type="match status" value="1"/>
</dbReference>
<evidence type="ECO:0000313" key="7">
    <source>
        <dbReference type="Proteomes" id="UP000005753"/>
    </source>
</evidence>
<comment type="function">
    <text evidence="1">Nitronate monooxygenase that uses molecular oxygen to catalyze the oxidative denitrification of alkyl nitronates. Acts on propionate 3-nitronate (P3N), the presumed physiological substrate. Probably functions in the detoxification of P3N, a metabolic poison produced by plants and fungi as a defense mechanism.</text>
</comment>
<organism evidence="6 7">
    <name type="scientific">Eubacterium cellulosolvens (strain ATCC 43171 / JCM 9499 / 6)</name>
    <name type="common">Cillobacterium cellulosolvens</name>
    <dbReference type="NCBI Taxonomy" id="633697"/>
    <lineage>
        <taxon>Bacteria</taxon>
        <taxon>Bacillati</taxon>
        <taxon>Bacillota</taxon>
        <taxon>Clostridia</taxon>
        <taxon>Eubacteriales</taxon>
        <taxon>Eubacteriaceae</taxon>
        <taxon>Eubacterium</taxon>
    </lineage>
</organism>
<evidence type="ECO:0000313" key="6">
    <source>
        <dbReference type="EMBL" id="EIM58486.1"/>
    </source>
</evidence>
<reference evidence="6 7" key="2">
    <citation type="submission" date="2012-02" db="EMBL/GenBank/DDBJ databases">
        <title>Improved High-Quality Draft sequence of Eubacterium cellulosolvens 6.</title>
        <authorList>
            <consortium name="US DOE Joint Genome Institute"/>
            <person name="Lucas S."/>
            <person name="Han J."/>
            <person name="Lapidus A."/>
            <person name="Cheng J.-F."/>
            <person name="Goodwin L."/>
            <person name="Pitluck S."/>
            <person name="Peters L."/>
            <person name="Mikhailova N."/>
            <person name="Gu W."/>
            <person name="Detter J.C."/>
            <person name="Han C."/>
            <person name="Tapia R."/>
            <person name="Land M."/>
            <person name="Hauser L."/>
            <person name="Kyrpides N."/>
            <person name="Ivanova N."/>
            <person name="Pagani I."/>
            <person name="Johnson E."/>
            <person name="Mukhopadhyay B."/>
            <person name="Anderson I."/>
            <person name="Woyke T."/>
        </authorList>
    </citation>
    <scope>NUCLEOTIDE SEQUENCE [LARGE SCALE GENOMIC DNA]</scope>
    <source>
        <strain evidence="6 7">6</strain>
    </source>
</reference>
<keyword evidence="6" id="KW-0223">Dioxygenase</keyword>
<name>I5AXG3_EUBC6</name>
<dbReference type="EMBL" id="CM001487">
    <property type="protein sequence ID" value="EIM58486.1"/>
    <property type="molecule type" value="Genomic_DNA"/>
</dbReference>
<dbReference type="OrthoDB" id="9778912at2"/>
<gene>
    <name evidence="6" type="ORF">EubceDRAFT1_2787</name>
</gene>
<dbReference type="eggNOG" id="COG2070">
    <property type="taxonomic scope" value="Bacteria"/>
</dbReference>
<dbReference type="SUPFAM" id="SSF51412">
    <property type="entry name" value="Inosine monophosphate dehydrogenase (IMPDH)"/>
    <property type="match status" value="1"/>
</dbReference>
<dbReference type="CDD" id="cd04730">
    <property type="entry name" value="NPD_like"/>
    <property type="match status" value="1"/>
</dbReference>
<dbReference type="HOGENOM" id="CLU_038732_0_1_9"/>
<dbReference type="GO" id="GO:0018580">
    <property type="term" value="F:nitronate monooxygenase activity"/>
    <property type="evidence" value="ECO:0007669"/>
    <property type="project" value="InterPro"/>
</dbReference>
<dbReference type="InterPro" id="IPR013785">
    <property type="entry name" value="Aldolase_TIM"/>
</dbReference>
<reference evidence="6 7" key="1">
    <citation type="submission" date="2010-08" db="EMBL/GenBank/DDBJ databases">
        <authorList>
            <consortium name="US DOE Joint Genome Institute (JGI-PGF)"/>
            <person name="Lucas S."/>
            <person name="Copeland A."/>
            <person name="Lapidus A."/>
            <person name="Cheng J.-F."/>
            <person name="Bruce D."/>
            <person name="Goodwin L."/>
            <person name="Pitluck S."/>
            <person name="Land M.L."/>
            <person name="Hauser L."/>
            <person name="Chang Y.-J."/>
            <person name="Anderson I.J."/>
            <person name="Johnson E."/>
            <person name="Mulhopadhyay B."/>
            <person name="Kyrpides N."/>
            <person name="Woyke T.J."/>
        </authorList>
    </citation>
    <scope>NUCLEOTIDE SEQUENCE [LARGE SCALE GENOMIC DNA]</scope>
    <source>
        <strain evidence="6 7">6</strain>
    </source>
</reference>
<keyword evidence="7" id="KW-1185">Reference proteome</keyword>
<accession>I5AXG3</accession>
<proteinExistence type="predicted"/>
<dbReference type="Proteomes" id="UP000005753">
    <property type="component" value="Chromosome"/>
</dbReference>
<evidence type="ECO:0000256" key="3">
    <source>
        <dbReference type="ARBA" id="ARBA00022630"/>
    </source>
</evidence>
<evidence type="ECO:0000256" key="1">
    <source>
        <dbReference type="ARBA" id="ARBA00003535"/>
    </source>
</evidence>
<evidence type="ECO:0000256" key="4">
    <source>
        <dbReference type="ARBA" id="ARBA00022643"/>
    </source>
</evidence>